<evidence type="ECO:0000256" key="2">
    <source>
        <dbReference type="SAM" id="SignalP"/>
    </source>
</evidence>
<dbReference type="InterPro" id="IPR001638">
    <property type="entry name" value="Solute-binding_3/MltF_N"/>
</dbReference>
<dbReference type="OrthoDB" id="9804747at2"/>
<dbReference type="CDD" id="cd00077">
    <property type="entry name" value="HDc"/>
    <property type="match status" value="1"/>
</dbReference>
<keyword evidence="6" id="KW-1185">Reference proteome</keyword>
<dbReference type="InterPro" id="IPR003607">
    <property type="entry name" value="HD/PDEase_dom"/>
</dbReference>
<keyword evidence="1" id="KW-0472">Membrane</keyword>
<proteinExistence type="predicted"/>
<feature type="domain" description="HD" evidence="3">
    <location>
        <begin position="545"/>
        <end position="667"/>
    </location>
</feature>
<reference evidence="5 6" key="1">
    <citation type="submission" date="2016-11" db="EMBL/GenBank/DDBJ databases">
        <authorList>
            <person name="Jaros S."/>
            <person name="Januszkiewicz K."/>
            <person name="Wedrychowicz H."/>
        </authorList>
    </citation>
    <scope>NUCLEOTIDE SEQUENCE [LARGE SCALE GENOMIC DNA]</scope>
    <source>
        <strain evidence="5 6">DSM 10502</strain>
    </source>
</reference>
<dbReference type="Proteomes" id="UP000184404">
    <property type="component" value="Unassembled WGS sequence"/>
</dbReference>
<dbReference type="PANTHER" id="PTHR43155">
    <property type="entry name" value="CYCLIC DI-GMP PHOSPHODIESTERASE PA4108-RELATED"/>
    <property type="match status" value="1"/>
</dbReference>
<sequence>MKRIFSILFFIWIAVLTQTVSAEEPAVVRVGYYENEIFQEGAEDGVIKRGYAYEYYRKLSEYTGWKYEYVYGSYNELYQKLLDGEIDFLAGLAKTDDRKGLIGYPAAAMGSETYSLIKHAVDESITSDLSTLTDKRIGVLDGAMVGALDKFLKDHGVNATVVTFGDYQDLLDAFDNNVINVIAAEGSGTYGRAHAELLCTFGSTDYYLCVNIRNKELLKELNNAQRKLAAEEPFYLYLLRMKYYPAAISSKAFSSDEQEWLKYHDTLKIGYLKNYLPYSDMDETGNVTGLLKDLLPSMLEAMDIQNLKIEYKAYDSYDDMIADLENRTLDVAFPVGGGIYFLEENGVSPTNAVLYSRTELIYRGMHSGDEVSSFAVNTNNRMQYYYVKANFPNAEIVEFSSTEDCLAAVRDGRVQATTLNEFRAGSILKNRRFRELSMKPLPHSEERAFGVHVGNSGLLKLLNRGLNVVGKERPEKIVYNYVENLYSYTLYDMFMDNQWLFALIVAALAALVTWFFARKSKRERERLIHVVASLADAIDAKDAYTNGHSRRVAEYSREIARRFGYDENAQSKVYMMGLLHDVGKIGVPDAVINKTGKLTDEEFEMIKAHPGIGSRILENIREMPELSAGARWHHERYNGRGYPDGLAGKDIPEEARIIAVADAYDAMSSNRSYRNTLPQEVIRGEIEKGKGGQFDPTFADIMLAMIDEDKDYNMRDKR</sequence>
<evidence type="ECO:0000259" key="4">
    <source>
        <dbReference type="PROSITE" id="PS51832"/>
    </source>
</evidence>
<evidence type="ECO:0000256" key="1">
    <source>
        <dbReference type="SAM" id="Phobius"/>
    </source>
</evidence>
<accession>A0A1M4ZIQ4</accession>
<feature type="chain" id="PRO_5012612383" evidence="2">
    <location>
        <begin position="23"/>
        <end position="718"/>
    </location>
</feature>
<dbReference type="SUPFAM" id="SSF109604">
    <property type="entry name" value="HD-domain/PDEase-like"/>
    <property type="match status" value="1"/>
</dbReference>
<dbReference type="SUPFAM" id="SSF53850">
    <property type="entry name" value="Periplasmic binding protein-like II"/>
    <property type="match status" value="2"/>
</dbReference>
<dbReference type="EMBL" id="FQUG01000008">
    <property type="protein sequence ID" value="SHF17929.1"/>
    <property type="molecule type" value="Genomic_DNA"/>
</dbReference>
<dbReference type="PROSITE" id="PS51831">
    <property type="entry name" value="HD"/>
    <property type="match status" value="1"/>
</dbReference>
<dbReference type="Pfam" id="PF13487">
    <property type="entry name" value="HD_5"/>
    <property type="match status" value="1"/>
</dbReference>
<dbReference type="SMART" id="SM00062">
    <property type="entry name" value="PBPb"/>
    <property type="match status" value="1"/>
</dbReference>
<dbReference type="AlphaFoldDB" id="A0A1M4ZIQ4"/>
<dbReference type="STRING" id="1123243.SAMN02745190_02033"/>
<evidence type="ECO:0000259" key="3">
    <source>
        <dbReference type="PROSITE" id="PS51831"/>
    </source>
</evidence>
<feature type="domain" description="HD-GYP" evidence="4">
    <location>
        <begin position="523"/>
        <end position="718"/>
    </location>
</feature>
<feature type="signal peptide" evidence="2">
    <location>
        <begin position="1"/>
        <end position="22"/>
    </location>
</feature>
<dbReference type="RefSeq" id="WP_094756590.1">
    <property type="nucleotide sequence ID" value="NZ_FQUG01000008.1"/>
</dbReference>
<dbReference type="Gene3D" id="1.10.3210.10">
    <property type="entry name" value="Hypothetical protein af1432"/>
    <property type="match status" value="1"/>
</dbReference>
<name>A0A1M4ZIQ4_9FIRM</name>
<dbReference type="SMART" id="SM00471">
    <property type="entry name" value="HDc"/>
    <property type="match status" value="1"/>
</dbReference>
<keyword evidence="1" id="KW-0812">Transmembrane</keyword>
<keyword evidence="2" id="KW-0732">Signal</keyword>
<dbReference type="Pfam" id="PF00497">
    <property type="entry name" value="SBP_bac_3"/>
    <property type="match status" value="1"/>
</dbReference>
<dbReference type="Gene3D" id="3.40.190.10">
    <property type="entry name" value="Periplasmic binding protein-like II"/>
    <property type="match status" value="4"/>
</dbReference>
<dbReference type="InterPro" id="IPR037522">
    <property type="entry name" value="HD_GYP_dom"/>
</dbReference>
<keyword evidence="1" id="KW-1133">Transmembrane helix</keyword>
<dbReference type="PROSITE" id="PS51832">
    <property type="entry name" value="HD_GYP"/>
    <property type="match status" value="1"/>
</dbReference>
<dbReference type="InterPro" id="IPR006674">
    <property type="entry name" value="HD_domain"/>
</dbReference>
<gene>
    <name evidence="5" type="ORF">SAMN02745190_02033</name>
</gene>
<evidence type="ECO:0000313" key="6">
    <source>
        <dbReference type="Proteomes" id="UP000184404"/>
    </source>
</evidence>
<feature type="transmembrane region" description="Helical" evidence="1">
    <location>
        <begin position="499"/>
        <end position="517"/>
    </location>
</feature>
<organism evidence="5 6">
    <name type="scientific">Schwartzia succinivorans DSM 10502</name>
    <dbReference type="NCBI Taxonomy" id="1123243"/>
    <lineage>
        <taxon>Bacteria</taxon>
        <taxon>Bacillati</taxon>
        <taxon>Bacillota</taxon>
        <taxon>Negativicutes</taxon>
        <taxon>Selenomonadales</taxon>
        <taxon>Selenomonadaceae</taxon>
        <taxon>Schwartzia</taxon>
    </lineage>
</organism>
<protein>
    <submittedName>
        <fullName evidence="5">HD-GYP domain, c-di-GMP phosphodiesterase class II (Or its inactivated variant)</fullName>
    </submittedName>
</protein>
<evidence type="ECO:0000313" key="5">
    <source>
        <dbReference type="EMBL" id="SHF17929.1"/>
    </source>
</evidence>